<dbReference type="Proteomes" id="UP000178587">
    <property type="component" value="Unassembled WGS sequence"/>
</dbReference>
<dbReference type="Gene3D" id="2.60.40.1120">
    <property type="entry name" value="Carboxypeptidase-like, regulatory domain"/>
    <property type="match status" value="2"/>
</dbReference>
<evidence type="ECO:0008006" key="4">
    <source>
        <dbReference type="Google" id="ProtNLM"/>
    </source>
</evidence>
<name>A0A1F6ERE6_9BACT</name>
<sequence length="603" mass="64960">MYNSLHVEERTVAVTALRVSAKIQKPKFLHGLTLRHSRGVTLLDTLVGTALMLVVFLGIAAAFQLSVNVVTNNKARAGAIALANERMEYLRSLSYTQIGVIGGIPAGNVPQEEEVFLNSISYTRRTIVLYSDDPNDGLGEDDENEITADYKTMRVEAEWMSRQGARSVALVGRVSPYGVETDVPGGTLVIGAVNEAAAPVSNAQVDIINTTTAPAISIRTFTNADGMVNFIGAPAASDYQITVLKPGYSSAQTYPVSVENPNPDPRHLTVADDQTTSAVFAIDYISTKTVEMFLYDVNGVWTDEFNNDEKLALMQDTEVSGGRIRVAGSAPYPPSASAQSIAITPQNLTGWKTLSWNDSEPGETEVFYHIYMGDGSAPVPESALPGNDVGFTNSPVDISSVSHTQYPSIRVHAVLMAEPPAGIPAVDEWTVNYTYRESAPNKTFTLRGNKAIGNNPSVYKYDEEHITGSDGRITLQNMEWDTYTIRVASTTGYSLYEACAPQPEVLSPGTTQATEVFIVSASAHSLLIDVRDNAGTLLTNASVRLTKSGYDETKNTSACGQSYFGGLTESTYGTTITKAGFQEHSTNIDVNDATRLSVVLNPL</sequence>
<protein>
    <recommendedName>
        <fullName evidence="4">Carboxypeptidase regulatory-like domain-containing protein</fullName>
    </recommendedName>
</protein>
<proteinExistence type="predicted"/>
<keyword evidence="1" id="KW-0472">Membrane</keyword>
<dbReference type="EMBL" id="MFLU01000002">
    <property type="protein sequence ID" value="OGG76193.1"/>
    <property type="molecule type" value="Genomic_DNA"/>
</dbReference>
<evidence type="ECO:0000256" key="1">
    <source>
        <dbReference type="SAM" id="Phobius"/>
    </source>
</evidence>
<dbReference type="STRING" id="1798507.A3A34_01740"/>
<accession>A0A1F6ERE6</accession>
<evidence type="ECO:0000313" key="2">
    <source>
        <dbReference type="EMBL" id="OGG76193.1"/>
    </source>
</evidence>
<dbReference type="InterPro" id="IPR008969">
    <property type="entry name" value="CarboxyPept-like_regulatory"/>
</dbReference>
<organism evidence="2 3">
    <name type="scientific">Candidatus Kaiserbacteria bacterium RIFCSPLOWO2_01_FULL_50_24</name>
    <dbReference type="NCBI Taxonomy" id="1798507"/>
    <lineage>
        <taxon>Bacteria</taxon>
        <taxon>Candidatus Kaiseribacteriota</taxon>
    </lineage>
</organism>
<dbReference type="SUPFAM" id="SSF49464">
    <property type="entry name" value="Carboxypeptidase regulatory domain-like"/>
    <property type="match status" value="1"/>
</dbReference>
<reference evidence="2 3" key="1">
    <citation type="journal article" date="2016" name="Nat. Commun.">
        <title>Thousands of microbial genomes shed light on interconnected biogeochemical processes in an aquifer system.</title>
        <authorList>
            <person name="Anantharaman K."/>
            <person name="Brown C.T."/>
            <person name="Hug L.A."/>
            <person name="Sharon I."/>
            <person name="Castelle C.J."/>
            <person name="Probst A.J."/>
            <person name="Thomas B.C."/>
            <person name="Singh A."/>
            <person name="Wilkins M.J."/>
            <person name="Karaoz U."/>
            <person name="Brodie E.L."/>
            <person name="Williams K.H."/>
            <person name="Hubbard S.S."/>
            <person name="Banfield J.F."/>
        </authorList>
    </citation>
    <scope>NUCLEOTIDE SEQUENCE [LARGE SCALE GENOMIC DNA]</scope>
</reference>
<feature type="transmembrane region" description="Helical" evidence="1">
    <location>
        <begin position="42"/>
        <end position="63"/>
    </location>
</feature>
<evidence type="ECO:0000313" key="3">
    <source>
        <dbReference type="Proteomes" id="UP000178587"/>
    </source>
</evidence>
<dbReference type="AlphaFoldDB" id="A0A1F6ERE6"/>
<keyword evidence="1" id="KW-0812">Transmembrane</keyword>
<gene>
    <name evidence="2" type="ORF">A3A34_01740</name>
</gene>
<keyword evidence="1" id="KW-1133">Transmembrane helix</keyword>
<comment type="caution">
    <text evidence="2">The sequence shown here is derived from an EMBL/GenBank/DDBJ whole genome shotgun (WGS) entry which is preliminary data.</text>
</comment>